<accession>A0A1I7XQX5</accession>
<protein>
    <submittedName>
        <fullName evidence="2">Uncharacterized protein</fullName>
    </submittedName>
</protein>
<dbReference type="WBParaSite" id="Hba_19933">
    <property type="protein sequence ID" value="Hba_19933"/>
    <property type="gene ID" value="Hba_19933"/>
</dbReference>
<reference evidence="2" key="1">
    <citation type="submission" date="2016-11" db="UniProtKB">
        <authorList>
            <consortium name="WormBaseParasite"/>
        </authorList>
    </citation>
    <scope>IDENTIFICATION</scope>
</reference>
<sequence length="124" mass="14326">MEPHPNYNPQLKLKQVASIFENSRSIEEHNDDYTQEVNERIGPNMCPYFNYAQAVNNTLSVILVLPIQYLNNSKNYEFSMLDFNFEDEQLYEVSGIPDNLQVVQESKTFENISTNLSILNGSLN</sequence>
<name>A0A1I7XQX5_HETBA</name>
<organism evidence="1 2">
    <name type="scientific">Heterorhabditis bacteriophora</name>
    <name type="common">Entomopathogenic nematode worm</name>
    <dbReference type="NCBI Taxonomy" id="37862"/>
    <lineage>
        <taxon>Eukaryota</taxon>
        <taxon>Metazoa</taxon>
        <taxon>Ecdysozoa</taxon>
        <taxon>Nematoda</taxon>
        <taxon>Chromadorea</taxon>
        <taxon>Rhabditida</taxon>
        <taxon>Rhabditina</taxon>
        <taxon>Rhabditomorpha</taxon>
        <taxon>Strongyloidea</taxon>
        <taxon>Heterorhabditidae</taxon>
        <taxon>Heterorhabditis</taxon>
    </lineage>
</organism>
<evidence type="ECO:0000313" key="1">
    <source>
        <dbReference type="Proteomes" id="UP000095283"/>
    </source>
</evidence>
<proteinExistence type="predicted"/>
<evidence type="ECO:0000313" key="2">
    <source>
        <dbReference type="WBParaSite" id="Hba_19933"/>
    </source>
</evidence>
<keyword evidence="1" id="KW-1185">Reference proteome</keyword>
<dbReference type="AlphaFoldDB" id="A0A1I7XQX5"/>
<dbReference type="Proteomes" id="UP000095283">
    <property type="component" value="Unplaced"/>
</dbReference>